<gene>
    <name evidence="10" type="ORF">DLJ53_33835</name>
</gene>
<keyword evidence="2" id="KW-0813">Transport</keyword>
<name>A0A8B2NJB2_9HYPH</name>
<feature type="transmembrane region" description="Helical" evidence="8">
    <location>
        <begin position="349"/>
        <end position="366"/>
    </location>
</feature>
<dbReference type="AlphaFoldDB" id="A0A8B2NJB2"/>
<feature type="domain" description="Cation/H+ exchanger transmembrane" evidence="9">
    <location>
        <begin position="35"/>
        <end position="401"/>
    </location>
</feature>
<feature type="transmembrane region" description="Helical" evidence="8">
    <location>
        <begin position="202"/>
        <end position="225"/>
    </location>
</feature>
<dbReference type="GO" id="GO:1902600">
    <property type="term" value="P:proton transmembrane transport"/>
    <property type="evidence" value="ECO:0007669"/>
    <property type="project" value="InterPro"/>
</dbReference>
<evidence type="ECO:0000259" key="9">
    <source>
        <dbReference type="Pfam" id="PF00999"/>
    </source>
</evidence>
<protein>
    <submittedName>
        <fullName evidence="10">Sodium:proton antiporter</fullName>
    </submittedName>
</protein>
<dbReference type="PANTHER" id="PTHR32507">
    <property type="entry name" value="NA(+)/H(+) ANTIPORTER 1"/>
    <property type="match status" value="1"/>
</dbReference>
<dbReference type="Proteomes" id="UP000249590">
    <property type="component" value="Unassembled WGS sequence"/>
</dbReference>
<evidence type="ECO:0000256" key="3">
    <source>
        <dbReference type="ARBA" id="ARBA00022449"/>
    </source>
</evidence>
<feature type="transmembrane region" description="Helical" evidence="8">
    <location>
        <begin position="37"/>
        <end position="57"/>
    </location>
</feature>
<keyword evidence="11" id="KW-1185">Reference proteome</keyword>
<dbReference type="OrthoDB" id="9810860at2"/>
<dbReference type="GO" id="GO:0015297">
    <property type="term" value="F:antiporter activity"/>
    <property type="evidence" value="ECO:0007669"/>
    <property type="project" value="UniProtKB-KW"/>
</dbReference>
<evidence type="ECO:0000256" key="8">
    <source>
        <dbReference type="SAM" id="Phobius"/>
    </source>
</evidence>
<evidence type="ECO:0000256" key="1">
    <source>
        <dbReference type="ARBA" id="ARBA00004651"/>
    </source>
</evidence>
<organism evidence="10 11">
    <name type="scientific">Acuticoccus sediminis</name>
    <dbReference type="NCBI Taxonomy" id="2184697"/>
    <lineage>
        <taxon>Bacteria</taxon>
        <taxon>Pseudomonadati</taxon>
        <taxon>Pseudomonadota</taxon>
        <taxon>Alphaproteobacteria</taxon>
        <taxon>Hyphomicrobiales</taxon>
        <taxon>Amorphaceae</taxon>
        <taxon>Acuticoccus</taxon>
    </lineage>
</organism>
<feature type="transmembrane region" description="Helical" evidence="8">
    <location>
        <begin position="97"/>
        <end position="120"/>
    </location>
</feature>
<keyword evidence="6" id="KW-0406">Ion transport</keyword>
<keyword evidence="7 8" id="KW-0472">Membrane</keyword>
<comment type="caution">
    <text evidence="10">The sequence shown here is derived from an EMBL/GenBank/DDBJ whole genome shotgun (WGS) entry which is preliminary data.</text>
</comment>
<feature type="transmembrane region" description="Helical" evidence="8">
    <location>
        <begin position="63"/>
        <end position="85"/>
    </location>
</feature>
<feature type="transmembrane region" description="Helical" evidence="8">
    <location>
        <begin position="378"/>
        <end position="401"/>
    </location>
</feature>
<dbReference type="PANTHER" id="PTHR32507:SF8">
    <property type="entry name" value="CNH1P"/>
    <property type="match status" value="1"/>
</dbReference>
<feature type="transmembrane region" description="Helical" evidence="8">
    <location>
        <begin position="6"/>
        <end position="25"/>
    </location>
</feature>
<evidence type="ECO:0000313" key="10">
    <source>
        <dbReference type="EMBL" id="RAH95893.1"/>
    </source>
</evidence>
<accession>A0A8B2NJB2</accession>
<reference evidence="10 11" key="1">
    <citation type="submission" date="2018-05" db="EMBL/GenBank/DDBJ databases">
        <title>Acuticoccus sediminis sp. nov., isolated from deep-sea sediment of Indian Ocean.</title>
        <authorList>
            <person name="Liu X."/>
            <person name="Lai Q."/>
            <person name="Du Y."/>
            <person name="Sun F."/>
            <person name="Zhang X."/>
            <person name="Wang S."/>
            <person name="Shao Z."/>
        </authorList>
    </citation>
    <scope>NUCLEOTIDE SEQUENCE [LARGE SCALE GENOMIC DNA]</scope>
    <source>
        <strain evidence="10 11">PTG4-2</strain>
    </source>
</reference>
<evidence type="ECO:0000256" key="7">
    <source>
        <dbReference type="ARBA" id="ARBA00023136"/>
    </source>
</evidence>
<evidence type="ECO:0000313" key="11">
    <source>
        <dbReference type="Proteomes" id="UP000249590"/>
    </source>
</evidence>
<feature type="transmembrane region" description="Helical" evidence="8">
    <location>
        <begin position="318"/>
        <end position="337"/>
    </location>
</feature>
<dbReference type="Pfam" id="PF00999">
    <property type="entry name" value="Na_H_Exchanger"/>
    <property type="match status" value="1"/>
</dbReference>
<dbReference type="InterPro" id="IPR006153">
    <property type="entry name" value="Cation/H_exchanger_TM"/>
</dbReference>
<evidence type="ECO:0000256" key="6">
    <source>
        <dbReference type="ARBA" id="ARBA00023065"/>
    </source>
</evidence>
<keyword evidence="3" id="KW-0050">Antiport</keyword>
<comment type="subcellular location">
    <subcellularLocation>
        <location evidence="1">Cell membrane</location>
        <topology evidence="1">Multi-pass membrane protein</topology>
    </subcellularLocation>
</comment>
<proteinExistence type="predicted"/>
<dbReference type="GO" id="GO:0005886">
    <property type="term" value="C:plasma membrane"/>
    <property type="evidence" value="ECO:0007669"/>
    <property type="project" value="UniProtKB-SubCell"/>
</dbReference>
<sequence length="412" mass="43639">MYGSEPHHVLLAATGLALLAAYAFPRLVFARPPSSSWLLMVLGLLAFAFVPGMPGALNPVSAPLAWEVVSEIVVIVVLFSTGLRIDRIRGVRLWSPTVRLLAIAMPLTIAAVTFLGWSLAGMTVAGAILLGAALAPTDPVLAGDVQVGPPLEGGEHPVRFALTTEAGLNDGLAFPFVHLGLLVAALGLDPGVWLTDWLWRDVVYRGAVGALGGAAMGWGIGRLLFGRRRRTLEGVSGIVALAGVLLTYGLVEIVEGYGFIAAFVAGLVCRNVERDNAFHRRLHAFSEALEEALTGLLLIFLGGALPALWPALDWQGCLIGLALLLIIRPLAGWVALWRSPLGGRERAVVAFYGVRGIGSVYYLGYASGRMEFVNAGQIWALVAFTIFASTLLHGATARFVVDRVVGARSTPP</sequence>
<feature type="transmembrane region" description="Helical" evidence="8">
    <location>
        <begin position="293"/>
        <end position="312"/>
    </location>
</feature>
<evidence type="ECO:0000256" key="4">
    <source>
        <dbReference type="ARBA" id="ARBA00022692"/>
    </source>
</evidence>
<feature type="transmembrane region" description="Helical" evidence="8">
    <location>
        <begin position="232"/>
        <end position="250"/>
    </location>
</feature>
<dbReference type="EMBL" id="QHHQ01000020">
    <property type="protein sequence ID" value="RAH95893.1"/>
    <property type="molecule type" value="Genomic_DNA"/>
</dbReference>
<evidence type="ECO:0000256" key="5">
    <source>
        <dbReference type="ARBA" id="ARBA00022989"/>
    </source>
</evidence>
<evidence type="ECO:0000256" key="2">
    <source>
        <dbReference type="ARBA" id="ARBA00022448"/>
    </source>
</evidence>
<keyword evidence="4 8" id="KW-0812">Transmembrane</keyword>
<keyword evidence="5 8" id="KW-1133">Transmembrane helix</keyword>